<organism evidence="2 3">
    <name type="scientific">Elasticomyces elasticus</name>
    <dbReference type="NCBI Taxonomy" id="574655"/>
    <lineage>
        <taxon>Eukaryota</taxon>
        <taxon>Fungi</taxon>
        <taxon>Dikarya</taxon>
        <taxon>Ascomycota</taxon>
        <taxon>Pezizomycotina</taxon>
        <taxon>Dothideomycetes</taxon>
        <taxon>Dothideomycetidae</taxon>
        <taxon>Mycosphaerellales</taxon>
        <taxon>Teratosphaeriaceae</taxon>
        <taxon>Elasticomyces</taxon>
    </lineage>
</organism>
<protein>
    <submittedName>
        <fullName evidence="2">Uncharacterized protein</fullName>
    </submittedName>
</protein>
<dbReference type="AlphaFoldDB" id="A0AAN8A4M4"/>
<gene>
    <name evidence="2" type="ORF">LTR97_002232</name>
</gene>
<dbReference type="PANTHER" id="PTHR42085:SF2">
    <property type="entry name" value="F-BOX DOMAIN-CONTAINING PROTEIN"/>
    <property type="match status" value="1"/>
</dbReference>
<evidence type="ECO:0000313" key="2">
    <source>
        <dbReference type="EMBL" id="KAK5705117.1"/>
    </source>
</evidence>
<evidence type="ECO:0000313" key="3">
    <source>
        <dbReference type="Proteomes" id="UP001310594"/>
    </source>
</evidence>
<proteinExistence type="predicted"/>
<reference evidence="2" key="1">
    <citation type="submission" date="2023-08" db="EMBL/GenBank/DDBJ databases">
        <title>Black Yeasts Isolated from many extreme environments.</title>
        <authorList>
            <person name="Coleine C."/>
            <person name="Stajich J.E."/>
            <person name="Selbmann L."/>
        </authorList>
    </citation>
    <scope>NUCLEOTIDE SEQUENCE</scope>
    <source>
        <strain evidence="2">CCFEE 5810</strain>
    </source>
</reference>
<dbReference type="EMBL" id="JAVRQU010000003">
    <property type="protein sequence ID" value="KAK5705117.1"/>
    <property type="molecule type" value="Genomic_DNA"/>
</dbReference>
<name>A0AAN8A4M4_9PEZI</name>
<comment type="caution">
    <text evidence="2">The sequence shown here is derived from an EMBL/GenBank/DDBJ whole genome shotgun (WGS) entry which is preliminary data.</text>
</comment>
<dbReference type="InterPro" id="IPR038883">
    <property type="entry name" value="AN11006-like"/>
</dbReference>
<dbReference type="Proteomes" id="UP001310594">
    <property type="component" value="Unassembled WGS sequence"/>
</dbReference>
<accession>A0AAN8A4M4</accession>
<feature type="region of interest" description="Disordered" evidence="1">
    <location>
        <begin position="1"/>
        <end position="30"/>
    </location>
</feature>
<feature type="compositionally biased region" description="Polar residues" evidence="1">
    <location>
        <begin position="10"/>
        <end position="23"/>
    </location>
</feature>
<evidence type="ECO:0000256" key="1">
    <source>
        <dbReference type="SAM" id="MobiDB-lite"/>
    </source>
</evidence>
<sequence>MAPRKKIHSAIQSNTTSATSSAYPSRAPSPTPRQAFRFFDLPSELRLRIYEEVLYVRDPIDLDPANYRAIHPRLGLFLASHRLHEEAYRVFYSQVVRLFPLHGRFFHTKTPLIARLPARYKAAIYSLELRLGPGWSAPPRSQKITDSLGLRDCTSLRVLRIFVELDPSDAIFTGFRGREATEDTYKWFCIDLLRGIVEQVPRLETVEIDAFPSVKKDAPLIVGLRREVEQAGLRLTWGPLRGWPKDAPTSNVGLVNAMARMGLIDVQTMPRVVEVQA</sequence>
<dbReference type="PANTHER" id="PTHR42085">
    <property type="entry name" value="F-BOX DOMAIN-CONTAINING PROTEIN"/>
    <property type="match status" value="1"/>
</dbReference>